<dbReference type="InterPro" id="IPR016024">
    <property type="entry name" value="ARM-type_fold"/>
</dbReference>
<dbReference type="VEuPathDB" id="TriTrypDB:TcCLB.504089.14"/>
<dbReference type="VEuPathDB" id="TriTrypDB:TcG_05385"/>
<dbReference type="VEuPathDB" id="TriTrypDB:C4B63_51g178"/>
<name>A0A2V2W3H6_TRYCR</name>
<reference evidence="1 2" key="1">
    <citation type="journal article" date="2018" name="Microb. Genom.">
        <title>Expanding an expanded genome: long-read sequencing of Trypanosoma cruzi.</title>
        <authorList>
            <person name="Berna L."/>
            <person name="Rodriguez M."/>
            <person name="Chiribao M.L."/>
            <person name="Parodi-Talice A."/>
            <person name="Pita S."/>
            <person name="Rijo G."/>
            <person name="Alvarez-Valin F."/>
            <person name="Robello C."/>
        </authorList>
    </citation>
    <scope>NUCLEOTIDE SEQUENCE [LARGE SCALE GENOMIC DNA]</scope>
    <source>
        <strain evidence="1 2">TCC</strain>
    </source>
</reference>
<organism evidence="1 2">
    <name type="scientific">Trypanosoma cruzi</name>
    <dbReference type="NCBI Taxonomy" id="5693"/>
    <lineage>
        <taxon>Eukaryota</taxon>
        <taxon>Discoba</taxon>
        <taxon>Euglenozoa</taxon>
        <taxon>Kinetoplastea</taxon>
        <taxon>Metakinetoplastina</taxon>
        <taxon>Trypanosomatida</taxon>
        <taxon>Trypanosomatidae</taxon>
        <taxon>Trypanosoma</taxon>
        <taxon>Schizotrypanum</taxon>
    </lineage>
</organism>
<gene>
    <name evidence="1" type="ORF">C3747_200g2</name>
</gene>
<evidence type="ECO:0000313" key="2">
    <source>
        <dbReference type="Proteomes" id="UP000246078"/>
    </source>
</evidence>
<dbReference type="VEuPathDB" id="TriTrypDB:TCDM_07760"/>
<proteinExistence type="predicted"/>
<evidence type="ECO:0000313" key="1">
    <source>
        <dbReference type="EMBL" id="PWV01174.1"/>
    </source>
</evidence>
<dbReference type="VEuPathDB" id="TriTrypDB:TcYC6_0101600"/>
<dbReference type="EMBL" id="PRFC01000200">
    <property type="protein sequence ID" value="PWV01174.1"/>
    <property type="molecule type" value="Genomic_DNA"/>
</dbReference>
<protein>
    <submittedName>
        <fullName evidence="1">Uncharacterized protein</fullName>
    </submittedName>
</protein>
<dbReference type="VEuPathDB" id="TriTrypDB:TcBrA4_0073410"/>
<dbReference type="VEuPathDB" id="TriTrypDB:C3747_200g2"/>
<dbReference type="AlphaFoldDB" id="A0A2V2W3H6"/>
<sequence length="196" mass="21666">MAKLARLHPPLLAKIWPIARRCVRDDNARVREAIIPLFLFSHALLGNVRSGDASSRVEETATEVVSSLLHLISDRSVAVVTRAITALDTILTDISFRRFLETSARGENLLTFTESKLLAMVASAKENRHQTCVMRLFLHRWVGAGERRRRCPPHTCARCKGTDAPHCNKHGVSVRGTGVTTPCQTSARNVSFDGEA</sequence>
<dbReference type="Gene3D" id="1.25.10.10">
    <property type="entry name" value="Leucine-rich Repeat Variant"/>
    <property type="match status" value="1"/>
</dbReference>
<dbReference type="VEuPathDB" id="TriTrypDB:TcCL_Unassigned02834"/>
<dbReference type="SUPFAM" id="SSF48371">
    <property type="entry name" value="ARM repeat"/>
    <property type="match status" value="1"/>
</dbReference>
<dbReference type="VEuPathDB" id="TriTrypDB:BCY84_05168"/>
<dbReference type="VEuPathDB" id="TriTrypDB:TCSYLVIO_002160"/>
<comment type="caution">
    <text evidence="1">The sequence shown here is derived from an EMBL/GenBank/DDBJ whole genome shotgun (WGS) entry which is preliminary data.</text>
</comment>
<dbReference type="Proteomes" id="UP000246078">
    <property type="component" value="Unassembled WGS sequence"/>
</dbReference>
<dbReference type="VEuPathDB" id="TriTrypDB:Tc_MARK_1370"/>
<dbReference type="InterPro" id="IPR011989">
    <property type="entry name" value="ARM-like"/>
</dbReference>
<dbReference type="VEuPathDB" id="TriTrypDB:ECC02_004283"/>
<accession>A0A2V2W3H6</accession>